<dbReference type="OrthoDB" id="8848202at2759"/>
<reference evidence="15" key="1">
    <citation type="submission" date="2025-08" db="UniProtKB">
        <authorList>
            <consortium name="RefSeq"/>
        </authorList>
    </citation>
    <scope>IDENTIFICATION</scope>
    <source>
        <tissue evidence="15">Liver</tissue>
    </source>
</reference>
<feature type="transmembrane region" description="Helical" evidence="10">
    <location>
        <begin position="180"/>
        <end position="201"/>
    </location>
</feature>
<dbReference type="InterPro" id="IPR000488">
    <property type="entry name" value="Death_dom"/>
</dbReference>
<evidence type="ECO:0000256" key="4">
    <source>
        <dbReference type="ARBA" id="ARBA00022737"/>
    </source>
</evidence>
<keyword evidence="4" id="KW-0677">Repeat</keyword>
<dbReference type="GO" id="GO:0036462">
    <property type="term" value="P:TRAIL-activated apoptotic signaling pathway"/>
    <property type="evidence" value="ECO:0007669"/>
    <property type="project" value="TreeGrafter"/>
</dbReference>
<evidence type="ECO:0000256" key="7">
    <source>
        <dbReference type="ARBA" id="ARBA00023170"/>
    </source>
</evidence>
<dbReference type="SUPFAM" id="SSF57586">
    <property type="entry name" value="TNF receptor-like"/>
    <property type="match status" value="2"/>
</dbReference>
<evidence type="ECO:0000256" key="11">
    <source>
        <dbReference type="SAM" id="SignalP"/>
    </source>
</evidence>
<dbReference type="InterPro" id="IPR001368">
    <property type="entry name" value="TNFR/NGFR_Cys_rich_reg"/>
</dbReference>
<keyword evidence="2" id="KW-0053">Apoptosis</keyword>
<name>A0A9F2WA28_PYTBI</name>
<keyword evidence="6 9" id="KW-1015">Disulfide bond</keyword>
<evidence type="ECO:0000256" key="5">
    <source>
        <dbReference type="ARBA" id="ARBA00023136"/>
    </source>
</evidence>
<keyword evidence="3 11" id="KW-0732">Signal</keyword>
<dbReference type="PANTHER" id="PTHR46330">
    <property type="entry name" value="TUMOR NECROSIS FACTOR RECEPTOR SUPERFAMILY MEMBER 10B"/>
    <property type="match status" value="1"/>
</dbReference>
<keyword evidence="5 10" id="KW-0472">Membrane</keyword>
<dbReference type="PROSITE" id="PS00652">
    <property type="entry name" value="TNFR_NGFR_1"/>
    <property type="match status" value="1"/>
</dbReference>
<evidence type="ECO:0000256" key="8">
    <source>
        <dbReference type="ARBA" id="ARBA00023180"/>
    </source>
</evidence>
<feature type="signal peptide" evidence="11">
    <location>
        <begin position="1"/>
        <end position="17"/>
    </location>
</feature>
<dbReference type="Proteomes" id="UP000695026">
    <property type="component" value="Unplaced"/>
</dbReference>
<evidence type="ECO:0000256" key="6">
    <source>
        <dbReference type="ARBA" id="ARBA00023157"/>
    </source>
</evidence>
<evidence type="ECO:0000313" key="14">
    <source>
        <dbReference type="Proteomes" id="UP000695026"/>
    </source>
</evidence>
<dbReference type="GO" id="GO:0005886">
    <property type="term" value="C:plasma membrane"/>
    <property type="evidence" value="ECO:0007669"/>
    <property type="project" value="TreeGrafter"/>
</dbReference>
<evidence type="ECO:0000256" key="2">
    <source>
        <dbReference type="ARBA" id="ARBA00022703"/>
    </source>
</evidence>
<evidence type="ECO:0000256" key="1">
    <source>
        <dbReference type="ARBA" id="ARBA00004370"/>
    </source>
</evidence>
<keyword evidence="10" id="KW-1133">Transmembrane helix</keyword>
<keyword evidence="8" id="KW-0325">Glycoprotein</keyword>
<dbReference type="PANTHER" id="PTHR46330:SF16">
    <property type="entry name" value="TUMOR NECROSIS FACTOR RECEPTOR SUPERFAMILY MEMBER 22"/>
    <property type="match status" value="1"/>
</dbReference>
<keyword evidence="7" id="KW-0675">Receptor</keyword>
<evidence type="ECO:0000256" key="10">
    <source>
        <dbReference type="SAM" id="Phobius"/>
    </source>
</evidence>
<evidence type="ECO:0000256" key="3">
    <source>
        <dbReference type="ARBA" id="ARBA00022729"/>
    </source>
</evidence>
<feature type="chain" id="PRO_5039886165" evidence="11">
    <location>
        <begin position="18"/>
        <end position="396"/>
    </location>
</feature>
<dbReference type="Pfam" id="PF00531">
    <property type="entry name" value="Death"/>
    <property type="match status" value="1"/>
</dbReference>
<feature type="repeat" description="TNFR-Cys" evidence="9">
    <location>
        <begin position="102"/>
        <end position="141"/>
    </location>
</feature>
<evidence type="ECO:0000256" key="9">
    <source>
        <dbReference type="PROSITE-ProRule" id="PRU00206"/>
    </source>
</evidence>
<accession>A0A9F2WA28</accession>
<protein>
    <submittedName>
        <fullName evidence="15">Tumor necrosis factor receptor superfamily member 10B-like isoform X1</fullName>
    </submittedName>
</protein>
<dbReference type="Pfam" id="PF00020">
    <property type="entry name" value="TNFR_c6"/>
    <property type="match status" value="2"/>
</dbReference>
<organism evidence="14 15">
    <name type="scientific">Python bivittatus</name>
    <name type="common">Burmese python</name>
    <name type="synonym">Python molurus bivittatus</name>
    <dbReference type="NCBI Taxonomy" id="176946"/>
    <lineage>
        <taxon>Eukaryota</taxon>
        <taxon>Metazoa</taxon>
        <taxon>Chordata</taxon>
        <taxon>Craniata</taxon>
        <taxon>Vertebrata</taxon>
        <taxon>Euteleostomi</taxon>
        <taxon>Lepidosauria</taxon>
        <taxon>Squamata</taxon>
        <taxon>Bifurcata</taxon>
        <taxon>Unidentata</taxon>
        <taxon>Episquamata</taxon>
        <taxon>Toxicofera</taxon>
        <taxon>Serpentes</taxon>
        <taxon>Henophidia</taxon>
        <taxon>Pythonidae</taxon>
        <taxon>Python</taxon>
    </lineage>
</organism>
<feature type="disulfide bond" evidence="9">
    <location>
        <begin position="123"/>
        <end position="141"/>
    </location>
</feature>
<comment type="subcellular location">
    <subcellularLocation>
        <location evidence="1">Membrane</location>
    </subcellularLocation>
</comment>
<dbReference type="KEGG" id="pbi:103064527"/>
<feature type="disulfide bond" evidence="9">
    <location>
        <begin position="80"/>
        <end position="93"/>
    </location>
</feature>
<dbReference type="PROSITE" id="PS50017">
    <property type="entry name" value="DEATH_DOMAIN"/>
    <property type="match status" value="1"/>
</dbReference>
<feature type="repeat" description="TNFR-Cys" evidence="9">
    <location>
        <begin position="60"/>
        <end position="101"/>
    </location>
</feature>
<dbReference type="GeneID" id="103064527"/>
<comment type="caution">
    <text evidence="9">Lacks conserved residue(s) required for the propagation of feature annotation.</text>
</comment>
<evidence type="ECO:0000259" key="12">
    <source>
        <dbReference type="PROSITE" id="PS50017"/>
    </source>
</evidence>
<keyword evidence="10" id="KW-0812">Transmembrane</keyword>
<dbReference type="Gene3D" id="1.10.533.10">
    <property type="entry name" value="Death Domain, Fas"/>
    <property type="match status" value="1"/>
</dbReference>
<dbReference type="Gene3D" id="2.10.50.10">
    <property type="entry name" value="Tumor Necrosis Factor Receptor, subunit A, domain 2"/>
    <property type="match status" value="3"/>
</dbReference>
<dbReference type="GO" id="GO:0009986">
    <property type="term" value="C:cell surface"/>
    <property type="evidence" value="ECO:0007669"/>
    <property type="project" value="TreeGrafter"/>
</dbReference>
<dbReference type="OMA" id="IWRKCKP"/>
<proteinExistence type="predicted"/>
<dbReference type="InterPro" id="IPR011029">
    <property type="entry name" value="DEATH-like_dom_sf"/>
</dbReference>
<evidence type="ECO:0000259" key="13">
    <source>
        <dbReference type="PROSITE" id="PS50050"/>
    </source>
</evidence>
<feature type="disulfide bond" evidence="9">
    <location>
        <begin position="83"/>
        <end position="101"/>
    </location>
</feature>
<sequence length="396" mass="44570">MAVKWLAVLTLLAEVESPPLQAYCDPGEYPYSGICCKYCPAGTHFEEYCDSPHTLGKCKSCTDGENYMDRENRLDHCLSCDECKSGFKMVKPCTTKNNTVCQCNDGYFRPQGYEECMKCKTRCPEGQVIVHNCNATTDMKCGLPNAGRNTDVFVAKTTSSTSKREVSPSLEKPQESSTSLLMWLFIGVGFPALVLFGWNIYKWRKSSSVKEKEKEEAKAHLIPGNNEHVNSTVSQNNLPETAERSNLELSNREENSFLPSTSSISPLCEVALLNEQSNVGNDVLRSNKLVVMIKNSFEGWEDICLLIMDMVGETYWNTLMRKCGLSDNDIDKIIHDYPHINEQYHQMLKTLRDRNGTVDALNKILAGLQEMKLKGIYENLVNELKSRGIVTMVAED</sequence>
<dbReference type="InterPro" id="IPR052491">
    <property type="entry name" value="TNFRSF10"/>
</dbReference>
<dbReference type="SMART" id="SM00208">
    <property type="entry name" value="TNFR"/>
    <property type="match status" value="3"/>
</dbReference>
<dbReference type="PROSITE" id="PS50050">
    <property type="entry name" value="TNFR_NGFR_2"/>
    <property type="match status" value="2"/>
</dbReference>
<feature type="domain" description="TNFR-Cys" evidence="13">
    <location>
        <begin position="60"/>
        <end position="101"/>
    </location>
</feature>
<dbReference type="RefSeq" id="XP_007429647.1">
    <property type="nucleotide sequence ID" value="XM_007429585.3"/>
</dbReference>
<keyword evidence="14" id="KW-1185">Reference proteome</keyword>
<dbReference type="AlphaFoldDB" id="A0A9F2WA28"/>
<dbReference type="GO" id="GO:0043065">
    <property type="term" value="P:positive regulation of apoptotic process"/>
    <property type="evidence" value="ECO:0007669"/>
    <property type="project" value="TreeGrafter"/>
</dbReference>
<feature type="domain" description="Death" evidence="12">
    <location>
        <begin position="316"/>
        <end position="384"/>
    </location>
</feature>
<gene>
    <name evidence="15" type="primary">LOC103064527</name>
</gene>
<evidence type="ECO:0000313" key="15">
    <source>
        <dbReference type="RefSeq" id="XP_007429647.1"/>
    </source>
</evidence>
<dbReference type="SUPFAM" id="SSF47986">
    <property type="entry name" value="DEATH domain"/>
    <property type="match status" value="1"/>
</dbReference>
<feature type="domain" description="TNFR-Cys" evidence="13">
    <location>
        <begin position="102"/>
        <end position="141"/>
    </location>
</feature>